<organism evidence="2 3">
    <name type="scientific">Arthrobotrys conoides</name>
    <dbReference type="NCBI Taxonomy" id="74498"/>
    <lineage>
        <taxon>Eukaryota</taxon>
        <taxon>Fungi</taxon>
        <taxon>Dikarya</taxon>
        <taxon>Ascomycota</taxon>
        <taxon>Pezizomycotina</taxon>
        <taxon>Orbiliomycetes</taxon>
        <taxon>Orbiliales</taxon>
        <taxon>Orbiliaceae</taxon>
        <taxon>Arthrobotrys</taxon>
    </lineage>
</organism>
<dbReference type="AlphaFoldDB" id="A0AAN8P7C3"/>
<dbReference type="Pfam" id="PF06757">
    <property type="entry name" value="Ins_allergen_rp"/>
    <property type="match status" value="1"/>
</dbReference>
<gene>
    <name evidence="2" type="ORF">TWF506_005703</name>
</gene>
<name>A0AAN8P7C3_9PEZI</name>
<keyword evidence="1" id="KW-0732">Signal</keyword>
<dbReference type="Proteomes" id="UP001307849">
    <property type="component" value="Unassembled WGS sequence"/>
</dbReference>
<evidence type="ECO:0000256" key="1">
    <source>
        <dbReference type="SAM" id="SignalP"/>
    </source>
</evidence>
<dbReference type="InterPro" id="IPR010629">
    <property type="entry name" value="Ins_allergen"/>
</dbReference>
<evidence type="ECO:0000313" key="3">
    <source>
        <dbReference type="Proteomes" id="UP001307849"/>
    </source>
</evidence>
<protein>
    <submittedName>
        <fullName evidence="2">Uncharacterized protein</fullName>
    </submittedName>
</protein>
<accession>A0AAN8P7C3</accession>
<keyword evidence="3" id="KW-1185">Reference proteome</keyword>
<evidence type="ECO:0000313" key="2">
    <source>
        <dbReference type="EMBL" id="KAK6518567.1"/>
    </source>
</evidence>
<feature type="chain" id="PRO_5043002152" evidence="1">
    <location>
        <begin position="16"/>
        <end position="133"/>
    </location>
</feature>
<comment type="caution">
    <text evidence="2">The sequence shown here is derived from an EMBL/GenBank/DDBJ whole genome shotgun (WGS) entry which is preliminary data.</text>
</comment>
<proteinExistence type="predicted"/>
<feature type="signal peptide" evidence="1">
    <location>
        <begin position="1"/>
        <end position="15"/>
    </location>
</feature>
<dbReference type="EMBL" id="JAVHJM010000002">
    <property type="protein sequence ID" value="KAK6518567.1"/>
    <property type="molecule type" value="Genomic_DNA"/>
</dbReference>
<reference evidence="2 3" key="1">
    <citation type="submission" date="2019-10" db="EMBL/GenBank/DDBJ databases">
        <authorList>
            <person name="Palmer J.M."/>
        </authorList>
    </citation>
    <scope>NUCLEOTIDE SEQUENCE [LARGE SCALE GENOMIC DNA]</scope>
    <source>
        <strain evidence="2 3">TWF506</strain>
    </source>
</reference>
<sequence>MTFLAVIFAVQTTCGAPVPTPNEDAVATSNIGTSLSPRKSSLPSDLQEFIDKVPVEELNDIAMSYLGDKEVLEFINYILTGNQAKTLVVGIEAIPAFVDLLGLFSSSKGNVKIYDLINQLNEALGLEPLIPPT</sequence>